<feature type="non-terminal residue" evidence="2">
    <location>
        <position position="1"/>
    </location>
</feature>
<gene>
    <name evidence="2" type="primary">CNGB1</name>
    <name evidence="2" type="ORF">L345_03822</name>
</gene>
<organism evidence="2 3">
    <name type="scientific">Ophiophagus hannah</name>
    <name type="common">King cobra</name>
    <name type="synonym">Naja hannah</name>
    <dbReference type="NCBI Taxonomy" id="8665"/>
    <lineage>
        <taxon>Eukaryota</taxon>
        <taxon>Metazoa</taxon>
        <taxon>Chordata</taxon>
        <taxon>Craniata</taxon>
        <taxon>Vertebrata</taxon>
        <taxon>Euteleostomi</taxon>
        <taxon>Lepidosauria</taxon>
        <taxon>Squamata</taxon>
        <taxon>Bifurcata</taxon>
        <taxon>Unidentata</taxon>
        <taxon>Episquamata</taxon>
        <taxon>Toxicofera</taxon>
        <taxon>Serpentes</taxon>
        <taxon>Colubroidea</taxon>
        <taxon>Elapidae</taxon>
        <taxon>Elapinae</taxon>
        <taxon>Ophiophagus</taxon>
    </lineage>
</organism>
<evidence type="ECO:0000313" key="2">
    <source>
        <dbReference type="EMBL" id="ETE70370.1"/>
    </source>
</evidence>
<evidence type="ECO:0000256" key="1">
    <source>
        <dbReference type="SAM" id="MobiDB-lite"/>
    </source>
</evidence>
<dbReference type="AlphaFoldDB" id="V8P7P0"/>
<feature type="region of interest" description="Disordered" evidence="1">
    <location>
        <begin position="151"/>
        <end position="213"/>
    </location>
</feature>
<feature type="region of interest" description="Disordered" evidence="1">
    <location>
        <begin position="68"/>
        <end position="94"/>
    </location>
</feature>
<evidence type="ECO:0000313" key="3">
    <source>
        <dbReference type="Proteomes" id="UP000018936"/>
    </source>
</evidence>
<accession>V8P7P0</accession>
<dbReference type="OrthoDB" id="9048998at2759"/>
<comment type="caution">
    <text evidence="2">The sequence shown here is derived from an EMBL/GenBank/DDBJ whole genome shotgun (WGS) entry which is preliminary data.</text>
</comment>
<proteinExistence type="predicted"/>
<sequence>KYGGISILVLGKLQRQDTIYSYLQQAVEKIPLCLKINIYQTVVVPVALYGAECWPATKRHVKALDTMELGEEEEEEEEEEEKKKEEEEEEEEEGLGSCCIKSQCGSSVVNIFGNSKSSFEFTSLKSNVIILDALDKAKKKEDLLIEDQNGRWKKRQAKEEAKLAGTDRSPRGTAEGVGRPVDRLQAVAGSSQQEKPGSERTGRRRPAMAAEMI</sequence>
<reference evidence="2 3" key="1">
    <citation type="journal article" date="2013" name="Proc. Natl. Acad. Sci. U.S.A.">
        <title>The king cobra genome reveals dynamic gene evolution and adaptation in the snake venom system.</title>
        <authorList>
            <person name="Vonk F.J."/>
            <person name="Casewell N.R."/>
            <person name="Henkel C.V."/>
            <person name="Heimberg A.M."/>
            <person name="Jansen H.J."/>
            <person name="McCleary R.J."/>
            <person name="Kerkkamp H.M."/>
            <person name="Vos R.A."/>
            <person name="Guerreiro I."/>
            <person name="Calvete J.J."/>
            <person name="Wuster W."/>
            <person name="Woods A.E."/>
            <person name="Logan J.M."/>
            <person name="Harrison R.A."/>
            <person name="Castoe T.A."/>
            <person name="de Koning A.P."/>
            <person name="Pollock D.D."/>
            <person name="Yandell M."/>
            <person name="Calderon D."/>
            <person name="Renjifo C."/>
            <person name="Currier R.B."/>
            <person name="Salgado D."/>
            <person name="Pla D."/>
            <person name="Sanz L."/>
            <person name="Hyder A.S."/>
            <person name="Ribeiro J.M."/>
            <person name="Arntzen J.W."/>
            <person name="van den Thillart G.E."/>
            <person name="Boetzer M."/>
            <person name="Pirovano W."/>
            <person name="Dirks R.P."/>
            <person name="Spaink H.P."/>
            <person name="Duboule D."/>
            <person name="McGlinn E."/>
            <person name="Kini R.M."/>
            <person name="Richardson M.K."/>
        </authorList>
    </citation>
    <scope>NUCLEOTIDE SEQUENCE</scope>
    <source>
        <tissue evidence="2">Blood</tissue>
    </source>
</reference>
<name>V8P7P0_OPHHA</name>
<protein>
    <submittedName>
        <fullName evidence="2">Cyclic nucleotide-gated cation channel beta-1</fullName>
    </submittedName>
</protein>
<dbReference type="EMBL" id="AZIM01000563">
    <property type="protein sequence ID" value="ETE70370.1"/>
    <property type="molecule type" value="Genomic_DNA"/>
</dbReference>
<keyword evidence="3" id="KW-1185">Reference proteome</keyword>
<dbReference type="Proteomes" id="UP000018936">
    <property type="component" value="Unassembled WGS sequence"/>
</dbReference>